<evidence type="ECO:0000256" key="1">
    <source>
        <dbReference type="SAM" id="Phobius"/>
    </source>
</evidence>
<proteinExistence type="predicted"/>
<dbReference type="AlphaFoldDB" id="A0A4V2YH15"/>
<keyword evidence="1" id="KW-0472">Membrane</keyword>
<keyword evidence="3" id="KW-1185">Reference proteome</keyword>
<gene>
    <name evidence="2" type="ORF">E1218_06025</name>
</gene>
<reference evidence="2 3" key="1">
    <citation type="submission" date="2019-02" db="EMBL/GenBank/DDBJ databases">
        <title>Draft genome sequences of novel Actinobacteria.</title>
        <authorList>
            <person name="Sahin N."/>
            <person name="Ay H."/>
            <person name="Saygin H."/>
        </authorList>
    </citation>
    <scope>NUCLEOTIDE SEQUENCE [LARGE SCALE GENOMIC DNA]</scope>
    <source>
        <strain evidence="2 3">16K104</strain>
    </source>
</reference>
<accession>A0A4V2YH15</accession>
<keyword evidence="1" id="KW-1133">Transmembrane helix</keyword>
<sequence>MRREDIRPLLYQAADRLPEPDLADTAWAGGLETRRRQRRNVVIGLLAALALAVVLAIGAGVSGSRNAELVPPPTTPSLPPGHVPPEGQIAGIDYWLAPPAGSERFLDRVYTPLGDRLGAPDDVDSLTEHPIENPAALMLEERNGRYDALLLGGDSTWARADLQLAPISSGSPLSSGAVSPDGRTAAFPQPGELVTLDVVTAEVSRYPLPTRDLRSVAWTPDAQQVLVSGPGKAYRVHVRGGDGEQSVVAIPPSANPASITAPFRIERDAVLRYRGNGEWAVDSELDLPVRTWVGQTFSTYTMTARLFVSDDLQQVPTKASQPQVVAAISTLRALPSSLLVLGEADRSTPAMDPQDVRQPGCCAVLGWYDDYKPVIQVRGWLLAWDVRSGRVQRVTELAVDGVALGPGIRP</sequence>
<comment type="caution">
    <text evidence="2">The sequence shown here is derived from an EMBL/GenBank/DDBJ whole genome shotgun (WGS) entry which is preliminary data.</text>
</comment>
<dbReference type="EMBL" id="SMKR01000017">
    <property type="protein sequence ID" value="TDD28797.1"/>
    <property type="molecule type" value="Genomic_DNA"/>
</dbReference>
<dbReference type="SUPFAM" id="SSF50969">
    <property type="entry name" value="YVTN repeat-like/Quinoprotein amine dehydrogenase"/>
    <property type="match status" value="1"/>
</dbReference>
<organism evidence="2 3">
    <name type="scientific">Kribbella turkmenica</name>
    <dbReference type="NCBI Taxonomy" id="2530375"/>
    <lineage>
        <taxon>Bacteria</taxon>
        <taxon>Bacillati</taxon>
        <taxon>Actinomycetota</taxon>
        <taxon>Actinomycetes</taxon>
        <taxon>Propionibacteriales</taxon>
        <taxon>Kribbellaceae</taxon>
        <taxon>Kribbella</taxon>
    </lineage>
</organism>
<feature type="transmembrane region" description="Helical" evidence="1">
    <location>
        <begin position="41"/>
        <end position="61"/>
    </location>
</feature>
<dbReference type="OrthoDB" id="4855658at2"/>
<protein>
    <submittedName>
        <fullName evidence="2">Uncharacterized protein</fullName>
    </submittedName>
</protein>
<keyword evidence="1" id="KW-0812">Transmembrane</keyword>
<dbReference type="Proteomes" id="UP000295172">
    <property type="component" value="Unassembled WGS sequence"/>
</dbReference>
<dbReference type="RefSeq" id="WP_132317098.1">
    <property type="nucleotide sequence ID" value="NZ_SMKR01000017.1"/>
</dbReference>
<evidence type="ECO:0000313" key="2">
    <source>
        <dbReference type="EMBL" id="TDD28797.1"/>
    </source>
</evidence>
<dbReference type="InterPro" id="IPR011044">
    <property type="entry name" value="Quino_amine_DH_bsu"/>
</dbReference>
<evidence type="ECO:0000313" key="3">
    <source>
        <dbReference type="Proteomes" id="UP000295172"/>
    </source>
</evidence>
<name>A0A4V2YH15_9ACTN</name>